<dbReference type="SMART" id="SM00086">
    <property type="entry name" value="PAC"/>
    <property type="match status" value="2"/>
</dbReference>
<dbReference type="RefSeq" id="WP_311182967.1">
    <property type="nucleotide sequence ID" value="NZ_CP115543.1"/>
</dbReference>
<keyword evidence="10" id="KW-1185">Reference proteome</keyword>
<reference evidence="9 10" key="1">
    <citation type="submission" date="2022-12" db="EMBL/GenBank/DDBJ databases">
        <title>Two new species, Stenotrophomonas aracearum and Stenotrophomonas oahuensis, isolated from Anthurium (Araceae family) in Hawaii.</title>
        <authorList>
            <person name="Chunag S.C."/>
            <person name="Dobhal S."/>
            <person name="Alvarez A."/>
            <person name="Arif M."/>
        </authorList>
    </citation>
    <scope>NUCLEOTIDE SEQUENCE [LARGE SCALE GENOMIC DNA]</scope>
    <source>
        <strain evidence="9 10">A5588</strain>
    </source>
</reference>
<dbReference type="Gene3D" id="1.10.287.130">
    <property type="match status" value="1"/>
</dbReference>
<dbReference type="CDD" id="cd00130">
    <property type="entry name" value="PAS"/>
    <property type="match status" value="2"/>
</dbReference>
<evidence type="ECO:0000259" key="8">
    <source>
        <dbReference type="PROSITE" id="PS50113"/>
    </source>
</evidence>
<feature type="domain" description="PAC" evidence="8">
    <location>
        <begin position="219"/>
        <end position="271"/>
    </location>
</feature>
<feature type="domain" description="PAS" evidence="7">
    <location>
        <begin position="13"/>
        <end position="68"/>
    </location>
</feature>
<proteinExistence type="predicted"/>
<keyword evidence="3" id="KW-0597">Phosphoprotein</keyword>
<dbReference type="InterPro" id="IPR003661">
    <property type="entry name" value="HisK_dim/P_dom"/>
</dbReference>
<dbReference type="InterPro" id="IPR003594">
    <property type="entry name" value="HATPase_dom"/>
</dbReference>
<dbReference type="SMART" id="SM00091">
    <property type="entry name" value="PAS"/>
    <property type="match status" value="2"/>
</dbReference>
<dbReference type="Gene3D" id="3.30.565.10">
    <property type="entry name" value="Histidine kinase-like ATPase, C-terminal domain"/>
    <property type="match status" value="1"/>
</dbReference>
<evidence type="ECO:0000256" key="5">
    <source>
        <dbReference type="ARBA" id="ARBA00022777"/>
    </source>
</evidence>
<dbReference type="PRINTS" id="PR00344">
    <property type="entry name" value="BCTRLSENSOR"/>
</dbReference>
<dbReference type="SUPFAM" id="SSF55785">
    <property type="entry name" value="PYP-like sensor domain (PAS domain)"/>
    <property type="match status" value="2"/>
</dbReference>
<dbReference type="InterPro" id="IPR036890">
    <property type="entry name" value="HATPase_C_sf"/>
</dbReference>
<evidence type="ECO:0000259" key="6">
    <source>
        <dbReference type="PROSITE" id="PS50109"/>
    </source>
</evidence>
<organism evidence="9 10">
    <name type="scientific">Stenotrophomonas aracearum</name>
    <dbReference type="NCBI Taxonomy" id="3003272"/>
    <lineage>
        <taxon>Bacteria</taxon>
        <taxon>Pseudomonadati</taxon>
        <taxon>Pseudomonadota</taxon>
        <taxon>Gammaproteobacteria</taxon>
        <taxon>Lysobacterales</taxon>
        <taxon>Lysobacteraceae</taxon>
        <taxon>Stenotrophomonas</taxon>
    </lineage>
</organism>
<dbReference type="PROSITE" id="PS50112">
    <property type="entry name" value="PAS"/>
    <property type="match status" value="2"/>
</dbReference>
<dbReference type="SUPFAM" id="SSF55874">
    <property type="entry name" value="ATPase domain of HSP90 chaperone/DNA topoisomerase II/histidine kinase"/>
    <property type="match status" value="1"/>
</dbReference>
<evidence type="ECO:0000256" key="3">
    <source>
        <dbReference type="ARBA" id="ARBA00022553"/>
    </source>
</evidence>
<evidence type="ECO:0000313" key="10">
    <source>
        <dbReference type="Proteomes" id="UP001305421"/>
    </source>
</evidence>
<dbReference type="Gene3D" id="3.30.450.20">
    <property type="entry name" value="PAS domain"/>
    <property type="match status" value="2"/>
</dbReference>
<keyword evidence="5" id="KW-0418">Kinase</keyword>
<dbReference type="InterPro" id="IPR036097">
    <property type="entry name" value="HisK_dim/P_sf"/>
</dbReference>
<dbReference type="InterPro" id="IPR013655">
    <property type="entry name" value="PAS_fold_3"/>
</dbReference>
<evidence type="ECO:0000259" key="7">
    <source>
        <dbReference type="PROSITE" id="PS50112"/>
    </source>
</evidence>
<dbReference type="PANTHER" id="PTHR43304">
    <property type="entry name" value="PHYTOCHROME-LIKE PROTEIN CPH1"/>
    <property type="match status" value="1"/>
</dbReference>
<dbReference type="PROSITE" id="PS50109">
    <property type="entry name" value="HIS_KIN"/>
    <property type="match status" value="1"/>
</dbReference>
<feature type="domain" description="PAC" evidence="8">
    <location>
        <begin position="86"/>
        <end position="138"/>
    </location>
</feature>
<dbReference type="InterPro" id="IPR005467">
    <property type="entry name" value="His_kinase_dom"/>
</dbReference>
<gene>
    <name evidence="9" type="ORF">PDM28_17145</name>
</gene>
<keyword evidence="4" id="KW-0808">Transferase</keyword>
<accession>A0ABY9YBY9</accession>
<dbReference type="Pfam" id="PF02518">
    <property type="entry name" value="HATPase_c"/>
    <property type="match status" value="1"/>
</dbReference>
<dbReference type="CDD" id="cd00082">
    <property type="entry name" value="HisKA"/>
    <property type="match status" value="1"/>
</dbReference>
<comment type="catalytic activity">
    <reaction evidence="1">
        <text>ATP + protein L-histidine = ADP + protein N-phospho-L-histidine.</text>
        <dbReference type="EC" id="2.7.13.3"/>
    </reaction>
</comment>
<feature type="domain" description="Histidine kinase" evidence="6">
    <location>
        <begin position="291"/>
        <end position="507"/>
    </location>
</feature>
<dbReference type="InterPro" id="IPR000014">
    <property type="entry name" value="PAS"/>
</dbReference>
<dbReference type="SMART" id="SM00388">
    <property type="entry name" value="HisKA"/>
    <property type="match status" value="1"/>
</dbReference>
<dbReference type="NCBIfam" id="TIGR00229">
    <property type="entry name" value="sensory_box"/>
    <property type="match status" value="2"/>
</dbReference>
<dbReference type="EC" id="2.7.13.3" evidence="2"/>
<dbReference type="Pfam" id="PF08447">
    <property type="entry name" value="PAS_3"/>
    <property type="match status" value="2"/>
</dbReference>
<feature type="domain" description="PAS" evidence="7">
    <location>
        <begin position="146"/>
        <end position="216"/>
    </location>
</feature>
<evidence type="ECO:0000313" key="9">
    <source>
        <dbReference type="EMBL" id="WNH48370.1"/>
    </source>
</evidence>
<name>A0ABY9YBY9_9GAMM</name>
<sequence length="510" mass="56151">MAKTEPSGSEDPTIATFRALADAMPASVLLMTPDGQVEYANEQAVAFRGASLEEQRAWKNAQLIHPDELPQAIEQWAHCVATGDRFEMEYRVRRADGAYRWFHVRGQPVRDAAGSIQRWCFLDVDVDDRKRGEALLAQTLAELAASKQRLRALIDTVPGFVWQAAPDGSVEFLNQRWFDYTGMQPEDALGSGWTSRIHPADAAPLGAYWHALLASGEQGSFEARLRGADERYRWFLIRAVPLLDDSGKVLRWYGQNTDIEDRKQAELSLARVRSELAHVARVASLGALTASIAHEVNQPLAGIITNANTCMRMLNADPPNLVGARETVRRTLRDGNRASDVVKRLRALFAKADATAEPLDLNEATREVLALVSAELDRAGISLQLRFADPLPPAWADRVQVQQVILNLLLNASEAMSALEHRTRRLCVTTATEGTDRVRLSVSDSGDGVDPHDAERIFQAFHTTKRSGMGIGLSVSRSIIDSHGGSLWVESAEMGGAQFAFTLPRAEARA</sequence>
<evidence type="ECO:0000256" key="4">
    <source>
        <dbReference type="ARBA" id="ARBA00022679"/>
    </source>
</evidence>
<dbReference type="SUPFAM" id="SSF47384">
    <property type="entry name" value="Homodimeric domain of signal transducing histidine kinase"/>
    <property type="match status" value="1"/>
</dbReference>
<dbReference type="Pfam" id="PF00512">
    <property type="entry name" value="HisKA"/>
    <property type="match status" value="1"/>
</dbReference>
<dbReference type="InterPro" id="IPR035965">
    <property type="entry name" value="PAS-like_dom_sf"/>
</dbReference>
<dbReference type="PANTHER" id="PTHR43304:SF1">
    <property type="entry name" value="PAC DOMAIN-CONTAINING PROTEIN"/>
    <property type="match status" value="1"/>
</dbReference>
<dbReference type="InterPro" id="IPR001610">
    <property type="entry name" value="PAC"/>
</dbReference>
<dbReference type="InterPro" id="IPR004358">
    <property type="entry name" value="Sig_transdc_His_kin-like_C"/>
</dbReference>
<dbReference type="PROSITE" id="PS50113">
    <property type="entry name" value="PAC"/>
    <property type="match status" value="2"/>
</dbReference>
<dbReference type="Proteomes" id="UP001305421">
    <property type="component" value="Chromosome"/>
</dbReference>
<dbReference type="InterPro" id="IPR052162">
    <property type="entry name" value="Sensor_kinase/Photoreceptor"/>
</dbReference>
<dbReference type="InterPro" id="IPR000700">
    <property type="entry name" value="PAS-assoc_C"/>
</dbReference>
<protein>
    <recommendedName>
        <fullName evidence="2">histidine kinase</fullName>
        <ecNumber evidence="2">2.7.13.3</ecNumber>
    </recommendedName>
</protein>
<dbReference type="EMBL" id="CP115543">
    <property type="protein sequence ID" value="WNH48370.1"/>
    <property type="molecule type" value="Genomic_DNA"/>
</dbReference>
<evidence type="ECO:0000256" key="1">
    <source>
        <dbReference type="ARBA" id="ARBA00000085"/>
    </source>
</evidence>
<dbReference type="SMART" id="SM00387">
    <property type="entry name" value="HATPase_c"/>
    <property type="match status" value="1"/>
</dbReference>
<evidence type="ECO:0000256" key="2">
    <source>
        <dbReference type="ARBA" id="ARBA00012438"/>
    </source>
</evidence>